<dbReference type="Pfam" id="PF19904">
    <property type="entry name" value="DUF6377"/>
    <property type="match status" value="1"/>
</dbReference>
<organism evidence="3 4">
    <name type="scientific">Candidatus Enterocola intestinipullorum</name>
    <dbReference type="NCBI Taxonomy" id="2840783"/>
    <lineage>
        <taxon>Bacteria</taxon>
        <taxon>Pseudomonadati</taxon>
        <taxon>Bacteroidota</taxon>
        <taxon>Bacteroidia</taxon>
        <taxon>Bacteroidales</taxon>
        <taxon>Candidatus Enterocola</taxon>
    </lineage>
</organism>
<reference evidence="3" key="2">
    <citation type="journal article" date="2021" name="PeerJ">
        <title>Extensive microbial diversity within the chicken gut microbiome revealed by metagenomics and culture.</title>
        <authorList>
            <person name="Gilroy R."/>
            <person name="Ravi A."/>
            <person name="Getino M."/>
            <person name="Pursley I."/>
            <person name="Horton D.L."/>
            <person name="Alikhan N.F."/>
            <person name="Baker D."/>
            <person name="Gharbi K."/>
            <person name="Hall N."/>
            <person name="Watson M."/>
            <person name="Adriaenssens E.M."/>
            <person name="Foster-Nyarko E."/>
            <person name="Jarju S."/>
            <person name="Secka A."/>
            <person name="Antonio M."/>
            <person name="Oren A."/>
            <person name="Chaudhuri R.R."/>
            <person name="La Ragione R."/>
            <person name="Hildebrand F."/>
            <person name="Pallen M.J."/>
        </authorList>
    </citation>
    <scope>NUCLEOTIDE SEQUENCE</scope>
    <source>
        <strain evidence="3">D3-1215</strain>
    </source>
</reference>
<evidence type="ECO:0000313" key="4">
    <source>
        <dbReference type="Proteomes" id="UP000823637"/>
    </source>
</evidence>
<proteinExistence type="predicted"/>
<dbReference type="AlphaFoldDB" id="A0A9D9HA82"/>
<dbReference type="EMBL" id="JADIMR010000054">
    <property type="protein sequence ID" value="MBO8446880.1"/>
    <property type="molecule type" value="Genomic_DNA"/>
</dbReference>
<keyword evidence="1" id="KW-0812">Transmembrane</keyword>
<name>A0A9D9HA82_9BACT</name>
<comment type="caution">
    <text evidence="3">The sequence shown here is derived from an EMBL/GenBank/DDBJ whole genome shotgun (WGS) entry which is preliminary data.</text>
</comment>
<reference evidence="3" key="1">
    <citation type="submission" date="2020-10" db="EMBL/GenBank/DDBJ databases">
        <authorList>
            <person name="Gilroy R."/>
        </authorList>
    </citation>
    <scope>NUCLEOTIDE SEQUENCE</scope>
    <source>
        <strain evidence="3">D3-1215</strain>
    </source>
</reference>
<evidence type="ECO:0000313" key="3">
    <source>
        <dbReference type="EMBL" id="MBO8446880.1"/>
    </source>
</evidence>
<dbReference type="Proteomes" id="UP000823637">
    <property type="component" value="Unassembled WGS sequence"/>
</dbReference>
<sequence>MNKKDIFLTILSMVFAATLSARETNDSLRKVLSDEIAVSKNYIDIRKTMVGVLETQLRKDSSDWEKCYYHGEKLFEECSHFESRKAYSALASNISIAEKLGSREKEDRSRLSLACYAVSIGLYYEAYDLLSGVDRQGLSKQNLPLYYKAYFDLYGEMAGYSQQTFLRDEYRGISNMYGDSLLTFYKAEDKKAYEHLMELRSVYNEPRKALDINTKRIKEIEEGTQEFATAAYYRAFAYLLLGETEDAKEWFMRSAITDVRLGVTDNGSIWLLADIAKNEGETDLSYSYVRYGMENSLIFNAPMRRAQTAISQAVIGKKYEEKAAKEKTRLQTTLAAVVVLAVLLVIVVIILLLLFGNLHKLKIELSQRNIDLRKSNSELDTAFKALSETDKIKEEYVRQFMQMMSAYIRKMEESNRKITKLLKTGKTGEALDFLETHTVEDSEMQDFYKIFDESFLRMFPDFVEKFNSLLRPDARFVLQPGESLPSELRIYALIRLGVTDSAQIAKFLHYSPNTIYNYRSRVKNNALGDRSSFETEVQKI</sequence>
<protein>
    <recommendedName>
        <fullName evidence="2">DUF6377 domain-containing protein</fullName>
    </recommendedName>
</protein>
<keyword evidence="1" id="KW-0472">Membrane</keyword>
<evidence type="ECO:0000256" key="1">
    <source>
        <dbReference type="SAM" id="Phobius"/>
    </source>
</evidence>
<gene>
    <name evidence="3" type="ORF">IAC32_03945</name>
</gene>
<dbReference type="InterPro" id="IPR045957">
    <property type="entry name" value="DUF6377"/>
</dbReference>
<evidence type="ECO:0000259" key="2">
    <source>
        <dbReference type="Pfam" id="PF19904"/>
    </source>
</evidence>
<feature type="domain" description="DUF6377" evidence="2">
    <location>
        <begin position="258"/>
        <end position="505"/>
    </location>
</feature>
<feature type="transmembrane region" description="Helical" evidence="1">
    <location>
        <begin position="334"/>
        <end position="358"/>
    </location>
</feature>
<accession>A0A9D9HA82</accession>
<keyword evidence="1" id="KW-1133">Transmembrane helix</keyword>